<dbReference type="Pfam" id="PF00027">
    <property type="entry name" value="cNMP_binding"/>
    <property type="match status" value="1"/>
</dbReference>
<evidence type="ECO:0000313" key="6">
    <source>
        <dbReference type="EMBL" id="BBX82673.1"/>
    </source>
</evidence>
<accession>A0ABM7I7U8</accession>
<dbReference type="PROSITE" id="PS50042">
    <property type="entry name" value="CNMP_BINDING_3"/>
    <property type="match status" value="1"/>
</dbReference>
<evidence type="ECO:0000259" key="5">
    <source>
        <dbReference type="PROSITE" id="PS50042"/>
    </source>
</evidence>
<evidence type="ECO:0000256" key="1">
    <source>
        <dbReference type="ARBA" id="ARBA00022630"/>
    </source>
</evidence>
<reference evidence="6 7" key="1">
    <citation type="journal article" date="2019" name="Emerg. Microbes Infect.">
        <title>Comprehensive subspecies identification of 175 nontuberculous mycobacteria species based on 7547 genomic profiles.</title>
        <authorList>
            <person name="Matsumoto Y."/>
            <person name="Kinjo T."/>
            <person name="Motooka D."/>
            <person name="Nabeya D."/>
            <person name="Jung N."/>
            <person name="Uechi K."/>
            <person name="Horii T."/>
            <person name="Iida T."/>
            <person name="Fujita J."/>
            <person name="Nakamura S."/>
        </authorList>
    </citation>
    <scope>NUCLEOTIDE SEQUENCE [LARGE SCALE GENOMIC DNA]</scope>
    <source>
        <strain evidence="6 7">JCM 15296</strain>
    </source>
</reference>
<keyword evidence="1" id="KW-0285">Flavoprotein</keyword>
<gene>
    <name evidence="6" type="ORF">MAUB_05460</name>
</gene>
<dbReference type="PRINTS" id="PR00469">
    <property type="entry name" value="PNDRDTASEII"/>
</dbReference>
<dbReference type="InterPro" id="IPR014710">
    <property type="entry name" value="RmlC-like_jellyroll"/>
</dbReference>
<dbReference type="Pfam" id="PF07859">
    <property type="entry name" value="Abhydrolase_3"/>
    <property type="match status" value="1"/>
</dbReference>
<dbReference type="InterPro" id="IPR036188">
    <property type="entry name" value="FAD/NAD-bd_sf"/>
</dbReference>
<proteinExistence type="predicted"/>
<comment type="catalytic activity">
    <reaction evidence="3">
        <text>[thioredoxin]-dithiol + NADP(+) = [thioredoxin]-disulfide + NADPH + H(+)</text>
        <dbReference type="Rhea" id="RHEA:20345"/>
        <dbReference type="Rhea" id="RHEA-COMP:10698"/>
        <dbReference type="Rhea" id="RHEA-COMP:10700"/>
        <dbReference type="ChEBI" id="CHEBI:15378"/>
        <dbReference type="ChEBI" id="CHEBI:29950"/>
        <dbReference type="ChEBI" id="CHEBI:50058"/>
        <dbReference type="ChEBI" id="CHEBI:57783"/>
        <dbReference type="ChEBI" id="CHEBI:58349"/>
        <dbReference type="EC" id="1.8.1.9"/>
    </reaction>
</comment>
<feature type="domain" description="Cyclic nucleotide-binding" evidence="5">
    <location>
        <begin position="346"/>
        <end position="452"/>
    </location>
</feature>
<dbReference type="SMART" id="SM00100">
    <property type="entry name" value="cNMP"/>
    <property type="match status" value="1"/>
</dbReference>
<dbReference type="SUPFAM" id="SSF53474">
    <property type="entry name" value="alpha/beta-Hydrolases"/>
    <property type="match status" value="1"/>
</dbReference>
<evidence type="ECO:0000256" key="4">
    <source>
        <dbReference type="SAM" id="MobiDB-lite"/>
    </source>
</evidence>
<dbReference type="InterPro" id="IPR023753">
    <property type="entry name" value="FAD/NAD-binding_dom"/>
</dbReference>
<feature type="compositionally biased region" description="Basic and acidic residues" evidence="4">
    <location>
        <begin position="29"/>
        <end position="45"/>
    </location>
</feature>
<dbReference type="PANTHER" id="PTHR48105">
    <property type="entry name" value="THIOREDOXIN REDUCTASE 1-RELATED-RELATED"/>
    <property type="match status" value="1"/>
</dbReference>
<dbReference type="Gene3D" id="2.60.120.10">
    <property type="entry name" value="Jelly Rolls"/>
    <property type="match status" value="1"/>
</dbReference>
<dbReference type="Pfam" id="PF07992">
    <property type="entry name" value="Pyr_redox_2"/>
    <property type="match status" value="1"/>
</dbReference>
<evidence type="ECO:0000313" key="7">
    <source>
        <dbReference type="Proteomes" id="UP000465609"/>
    </source>
</evidence>
<keyword evidence="7" id="KW-1185">Reference proteome</keyword>
<dbReference type="InterPro" id="IPR029058">
    <property type="entry name" value="AB_hydrolase_fold"/>
</dbReference>
<evidence type="ECO:0000256" key="2">
    <source>
        <dbReference type="ARBA" id="ARBA00023002"/>
    </source>
</evidence>
<dbReference type="Gene3D" id="3.40.50.1820">
    <property type="entry name" value="alpha/beta hydrolase"/>
    <property type="match status" value="1"/>
</dbReference>
<dbReference type="SUPFAM" id="SSF51206">
    <property type="entry name" value="cAMP-binding domain-like"/>
    <property type="match status" value="1"/>
</dbReference>
<dbReference type="Proteomes" id="UP000465609">
    <property type="component" value="Chromosome"/>
</dbReference>
<dbReference type="InterPro" id="IPR000595">
    <property type="entry name" value="cNMP-bd_dom"/>
</dbReference>
<protein>
    <recommendedName>
        <fullName evidence="5">Cyclic nucleotide-binding domain-containing protein</fullName>
    </recommendedName>
</protein>
<dbReference type="SUPFAM" id="SSF51905">
    <property type="entry name" value="FAD/NAD(P)-binding domain"/>
    <property type="match status" value="1"/>
</dbReference>
<feature type="region of interest" description="Disordered" evidence="4">
    <location>
        <begin position="21"/>
        <end position="45"/>
    </location>
</feature>
<dbReference type="InterPro" id="IPR050097">
    <property type="entry name" value="Ferredoxin-NADP_redctase_2"/>
</dbReference>
<dbReference type="Gene3D" id="3.50.50.60">
    <property type="entry name" value="FAD/NAD(P)-binding domain"/>
    <property type="match status" value="2"/>
</dbReference>
<dbReference type="CDD" id="cd00038">
    <property type="entry name" value="CAP_ED"/>
    <property type="match status" value="1"/>
</dbReference>
<name>A0ABM7I7U8_9MYCO</name>
<dbReference type="EMBL" id="AP022577">
    <property type="protein sequence ID" value="BBX82673.1"/>
    <property type="molecule type" value="Genomic_DNA"/>
</dbReference>
<dbReference type="InterPro" id="IPR013094">
    <property type="entry name" value="AB_hydrolase_3"/>
</dbReference>
<dbReference type="InterPro" id="IPR018490">
    <property type="entry name" value="cNMP-bd_dom_sf"/>
</dbReference>
<dbReference type="PRINTS" id="PR00368">
    <property type="entry name" value="FADPNR"/>
</dbReference>
<organism evidence="6 7">
    <name type="scientific">Mycolicibacterium aubagnense</name>
    <dbReference type="NCBI Taxonomy" id="319707"/>
    <lineage>
        <taxon>Bacteria</taxon>
        <taxon>Bacillati</taxon>
        <taxon>Actinomycetota</taxon>
        <taxon>Actinomycetes</taxon>
        <taxon>Mycobacteriales</taxon>
        <taxon>Mycobacteriaceae</taxon>
        <taxon>Mycolicibacterium</taxon>
    </lineage>
</organism>
<sequence>MADEYVTTGALDPTVRAILGRATGRHQHSSSDVDRPEDRHETPAHPVHEHWPVIDTDHEEWTVVDCEHAGRINVRLVRPTAVTDPVPAIVYIRGGDLLSGAPATRDRLVQHLVQHTGAAVVCPDYGSAWDARHRQTVEQIHTVCRWVTTTGAAHGIDPTRIAIAGDSIGATLAISVALMSLRSNDVHLSFLAALCPLIDPSQAMPSHRTFAEGFLLSSATARRWWQHYTGDETPTGTLVQGIDPDTLAGLPPTLIITAEADPVRDEGEALAATLRAAGVETTSARYGGTVHDFVALDALAATPAVTAALQQTTATLALALGCSAGSGDNPAAPEMSEQQWHLLSTYGIRQSVSAGDTLFQAGQAGCDMIVVETGTVEVVRRASTDTAETLVAHYGPRQFTGELNLLTGQATYFDAMAATAGTVLRIDPSHFRRLMDEQPDLSDLILRALVARRQNLLSRQAATIEVLAGAPSAGTLALHTYLDRLQLPFTWTDFHSEAGARLARDTGLHPNDLPAIVTAEAVIRRATPTRLAHAFGFTSTAAEDADVEVVIIGAGPAGLGAAVYGASEGLRTLVVEAVAPGGQAASSSRIENYLGFTSGLSGADLTGRAAIQAQKFGARIDSPRRAVGVEATASGIYIKLADSTTITTRAVIIATGAHYRSLPLDRWAEFEGAGIYYAATELEARRCTAAPVTVVGGANSAGQAALFLAERASRVDICVRSSSLTVGMSAYLADRILAHPRITVHIRTEVTALSGTDRLAAITMTTLGPDGRPVSADHDCVGLFCFIGAAPATEWLTDFALDDHGFILTDAQIPDSALGDRWTELGRRPLPFETSVPGIMAVGDVRSGSIKRVAAAVGEGSSAISSVHAALATRAAPSAAGDEIVC</sequence>
<evidence type="ECO:0000256" key="3">
    <source>
        <dbReference type="ARBA" id="ARBA00048132"/>
    </source>
</evidence>
<dbReference type="RefSeq" id="WP_138229287.1">
    <property type="nucleotide sequence ID" value="NZ_AP022577.1"/>
</dbReference>
<keyword evidence="2" id="KW-0560">Oxidoreductase</keyword>